<proteinExistence type="predicted"/>
<dbReference type="CDD" id="cd00590">
    <property type="entry name" value="RRM_SF"/>
    <property type="match status" value="1"/>
</dbReference>
<comment type="caution">
    <text evidence="5">The sequence shown here is derived from an EMBL/GenBank/DDBJ whole genome shotgun (WGS) entry which is preliminary data.</text>
</comment>
<dbReference type="SUPFAM" id="SSF54928">
    <property type="entry name" value="RNA-binding domain, RBD"/>
    <property type="match status" value="1"/>
</dbReference>
<dbReference type="InterPro" id="IPR035979">
    <property type="entry name" value="RBD_domain_sf"/>
</dbReference>
<evidence type="ECO:0000256" key="3">
    <source>
        <dbReference type="SAM" id="MobiDB-lite"/>
    </source>
</evidence>
<dbReference type="GO" id="GO:0003729">
    <property type="term" value="F:mRNA binding"/>
    <property type="evidence" value="ECO:0007669"/>
    <property type="project" value="TreeGrafter"/>
</dbReference>
<feature type="non-terminal residue" evidence="5">
    <location>
        <position position="1"/>
    </location>
</feature>
<dbReference type="PROSITE" id="PS50102">
    <property type="entry name" value="RRM"/>
    <property type="match status" value="1"/>
</dbReference>
<dbReference type="InterPro" id="IPR000504">
    <property type="entry name" value="RRM_dom"/>
</dbReference>
<feature type="domain" description="RRM" evidence="4">
    <location>
        <begin position="75"/>
        <end position="146"/>
    </location>
</feature>
<dbReference type="SMART" id="SM00360">
    <property type="entry name" value="RRM"/>
    <property type="match status" value="1"/>
</dbReference>
<feature type="region of interest" description="Disordered" evidence="3">
    <location>
        <begin position="1"/>
        <end position="22"/>
    </location>
</feature>
<evidence type="ECO:0000256" key="1">
    <source>
        <dbReference type="ARBA" id="ARBA00022884"/>
    </source>
</evidence>
<protein>
    <recommendedName>
        <fullName evidence="4">RRM domain-containing protein</fullName>
    </recommendedName>
</protein>
<keyword evidence="1 2" id="KW-0694">RNA-binding</keyword>
<dbReference type="PANTHER" id="PTHR48025:SF1">
    <property type="entry name" value="RRM DOMAIN-CONTAINING PROTEIN"/>
    <property type="match status" value="1"/>
</dbReference>
<dbReference type="EMBL" id="CAJNNW010006385">
    <property type="protein sequence ID" value="CAE8648262.1"/>
    <property type="molecule type" value="Genomic_DNA"/>
</dbReference>
<evidence type="ECO:0000313" key="5">
    <source>
        <dbReference type="EMBL" id="CAE8648262.1"/>
    </source>
</evidence>
<dbReference type="Gene3D" id="3.30.70.330">
    <property type="match status" value="1"/>
</dbReference>
<dbReference type="InterPro" id="IPR050502">
    <property type="entry name" value="Euk_RNA-bind_prot"/>
</dbReference>
<organism evidence="5 6">
    <name type="scientific">Polarella glacialis</name>
    <name type="common">Dinoflagellate</name>
    <dbReference type="NCBI Taxonomy" id="89957"/>
    <lineage>
        <taxon>Eukaryota</taxon>
        <taxon>Sar</taxon>
        <taxon>Alveolata</taxon>
        <taxon>Dinophyceae</taxon>
        <taxon>Suessiales</taxon>
        <taxon>Suessiaceae</taxon>
        <taxon>Polarella</taxon>
    </lineage>
</organism>
<dbReference type="InterPro" id="IPR012677">
    <property type="entry name" value="Nucleotide-bd_a/b_plait_sf"/>
</dbReference>
<evidence type="ECO:0000313" key="6">
    <source>
        <dbReference type="Proteomes" id="UP000626109"/>
    </source>
</evidence>
<evidence type="ECO:0000256" key="2">
    <source>
        <dbReference type="PROSITE-ProRule" id="PRU00176"/>
    </source>
</evidence>
<reference evidence="5" key="1">
    <citation type="submission" date="2021-02" db="EMBL/GenBank/DDBJ databases">
        <authorList>
            <person name="Dougan E. K."/>
            <person name="Rhodes N."/>
            <person name="Thang M."/>
            <person name="Chan C."/>
        </authorList>
    </citation>
    <scope>NUCLEOTIDE SEQUENCE</scope>
</reference>
<sequence length="150" mass="16201">NIQVDAYTKKSGPPTNAWGMQGAQGAQMQNQWTQQRSTIPVWKPQFQKSPPMGMMGAGKGGGKGVVEFEVQHPDKTVWLGNLAPGTTHVELMPVMKQAGNVKRVQVGKKGTGFAFFSTAQETQMAIANLNGAYVNGSNIQVDAYTKKSNF</sequence>
<gene>
    <name evidence="5" type="ORF">PGLA2088_LOCUS6410</name>
</gene>
<evidence type="ECO:0000259" key="4">
    <source>
        <dbReference type="PROSITE" id="PS50102"/>
    </source>
</evidence>
<dbReference type="Proteomes" id="UP000626109">
    <property type="component" value="Unassembled WGS sequence"/>
</dbReference>
<dbReference type="Pfam" id="PF00076">
    <property type="entry name" value="RRM_1"/>
    <property type="match status" value="1"/>
</dbReference>
<accession>A0A813IBU6</accession>
<dbReference type="PANTHER" id="PTHR48025">
    <property type="entry name" value="OS02G0815200 PROTEIN"/>
    <property type="match status" value="1"/>
</dbReference>
<name>A0A813IBU6_POLGL</name>
<dbReference type="AlphaFoldDB" id="A0A813IBU6"/>